<keyword evidence="1" id="KW-0489">Methyltransferase</keyword>
<dbReference type="GO" id="GO:0035243">
    <property type="term" value="F:protein-arginine omega-N symmetric methyltransferase activity"/>
    <property type="evidence" value="ECO:0007669"/>
    <property type="project" value="TreeGrafter"/>
</dbReference>
<dbReference type="InterPro" id="IPR003788">
    <property type="entry name" value="NDUFAF7"/>
</dbReference>
<reference evidence="4" key="1">
    <citation type="submission" date="2010-11" db="EMBL/GenBank/DDBJ databases">
        <title>Complete genome sequence of Candidatus Liberibacter solanacearum CLso-ZC1.</title>
        <authorList>
            <person name="Lin H."/>
            <person name="Doddapaneni H.V."/>
            <person name="Lou B."/>
            <person name="Civerolo E.L."/>
            <person name="Chen C."/>
            <person name="Duan Y."/>
            <person name="Zhou L."/>
            <person name="Glynn J."/>
        </authorList>
    </citation>
    <scope>NUCLEOTIDE SEQUENCE [LARGE SCALE GENOMIC DNA]</scope>
    <source>
        <strain evidence="4">CLso-ZC1</strain>
    </source>
</reference>
<dbReference type="Pfam" id="PF02636">
    <property type="entry name" value="Methyltransf_28"/>
    <property type="match status" value="1"/>
</dbReference>
<proteinExistence type="predicted"/>
<accession>E4UCQ7</accession>
<dbReference type="eggNOG" id="COG1565">
    <property type="taxonomic scope" value="Bacteria"/>
</dbReference>
<dbReference type="Proteomes" id="UP000007038">
    <property type="component" value="Chromosome"/>
</dbReference>
<evidence type="ECO:0000313" key="4">
    <source>
        <dbReference type="Proteomes" id="UP000007038"/>
    </source>
</evidence>
<dbReference type="RefSeq" id="WP_013461804.1">
    <property type="nucleotide sequence ID" value="NC_014774.1"/>
</dbReference>
<reference key="2">
    <citation type="submission" date="2010-11" db="EMBL/GenBank/DDBJ databases">
        <authorList>
            <person name="Lin H."/>
            <person name="Doddapaneni H.V."/>
            <person name="Lou B."/>
            <person name="Civerolo E.L."/>
            <person name="Chen C."/>
            <person name="Duan Y."/>
            <person name="Zhou L."/>
            <person name="Glynn J."/>
        </authorList>
    </citation>
    <scope>NUCLEOTIDE SEQUENCE</scope>
    <source>
        <strain>CLso-ZC1</strain>
    </source>
</reference>
<gene>
    <name evidence="3" type="ordered locus">CKC_01985</name>
</gene>
<dbReference type="AlphaFoldDB" id="E4UCQ7"/>
<evidence type="ECO:0000256" key="1">
    <source>
        <dbReference type="ARBA" id="ARBA00022603"/>
    </source>
</evidence>
<keyword evidence="2" id="KW-0808">Transferase</keyword>
<protein>
    <submittedName>
        <fullName evidence="3">Uncharacterized protein</fullName>
    </submittedName>
</protein>
<dbReference type="EMBL" id="CP002371">
    <property type="protein sequence ID" value="ADR52148.1"/>
    <property type="molecule type" value="Genomic_DNA"/>
</dbReference>
<evidence type="ECO:0000256" key="2">
    <source>
        <dbReference type="ARBA" id="ARBA00022679"/>
    </source>
</evidence>
<dbReference type="HOGENOM" id="CLU_024840_3_0_5"/>
<dbReference type="PANTHER" id="PTHR12049">
    <property type="entry name" value="PROTEIN ARGININE METHYLTRANSFERASE NDUFAF7, MITOCHONDRIAL"/>
    <property type="match status" value="1"/>
</dbReference>
<dbReference type="InterPro" id="IPR038375">
    <property type="entry name" value="NDUFAF7_sf"/>
</dbReference>
<dbReference type="GeneID" id="96885901"/>
<dbReference type="InterPro" id="IPR029063">
    <property type="entry name" value="SAM-dependent_MTases_sf"/>
</dbReference>
<evidence type="ECO:0000313" key="3">
    <source>
        <dbReference type="EMBL" id="ADR52148.1"/>
    </source>
</evidence>
<dbReference type="GO" id="GO:0032259">
    <property type="term" value="P:methylation"/>
    <property type="evidence" value="ECO:0007669"/>
    <property type="project" value="UniProtKB-KW"/>
</dbReference>
<dbReference type="KEGG" id="lso:CKC_01985"/>
<dbReference type="Gene3D" id="3.40.50.12710">
    <property type="match status" value="1"/>
</dbReference>
<name>E4UCQ7_LIBSC</name>
<organism evidence="3 4">
    <name type="scientific">Liberibacter solanacearum (strain CLso-ZC1)</name>
    <dbReference type="NCBI Taxonomy" id="658172"/>
    <lineage>
        <taxon>Bacteria</taxon>
        <taxon>Pseudomonadati</taxon>
        <taxon>Pseudomonadota</taxon>
        <taxon>Alphaproteobacteria</taxon>
        <taxon>Hyphomicrobiales</taxon>
        <taxon>Rhizobiaceae</taxon>
        <taxon>Liberibacter</taxon>
    </lineage>
</organism>
<sequence>MFVKTGLYQKIVDLIKRNGQITIDQYFSLCLSDSEFGYYKTCNPFGVDGDFVTAPEISQIFGEMLAIFLIFAWEQHGFPRCVRLIEMGPGRGTMMLDVLRTICKLRPDFFAILSIYMIENSERLVSIQKKNLSFYGDKINWCVGISDVPPGFTFLMANEFFDSLPIKQFVITNDGMRERMIDIDHHELLVFGIGKNAITSPVSPFNDYFPGMILETSPCRDSAIQSIADRLVCEGGTAIVIDYGHLQSGMGDTLQAVKGHKYDPPLMHPGQADLSSHVDFQRLSSISILRKLYINGCVKQGKFLECLGIWQRVFSLMKNTDRADILLDSVRRLVGMPSDDKSMGELFKVLVVSHRKVDLVPFVNCDCF</sequence>
<dbReference type="STRING" id="658172.CKC_01985"/>
<dbReference type="SUPFAM" id="SSF53335">
    <property type="entry name" value="S-adenosyl-L-methionine-dependent methyltransferases"/>
    <property type="match status" value="1"/>
</dbReference>
<dbReference type="PANTHER" id="PTHR12049:SF7">
    <property type="entry name" value="PROTEIN ARGININE METHYLTRANSFERASE NDUFAF7, MITOCHONDRIAL"/>
    <property type="match status" value="1"/>
</dbReference>
<reference evidence="3 4" key="3">
    <citation type="journal article" date="2011" name="PLoS ONE">
        <title>The Complete Genome Sequence of 'Candidatus Liberibacter solanacearum', the Bacterium Associated with Potato Zebra Chip Disease.</title>
        <authorList>
            <person name="Lin H."/>
            <person name="Lou B."/>
            <person name="Glynn J.M."/>
            <person name="Doddapaneni H."/>
            <person name="Civerolo E.L."/>
            <person name="Chen C."/>
            <person name="Duan Y."/>
            <person name="Zhou L."/>
            <person name="Vahling C.M."/>
        </authorList>
    </citation>
    <scope>NUCLEOTIDE SEQUENCE [LARGE SCALE GENOMIC DNA]</scope>
    <source>
        <strain evidence="3 4">CLso-ZC1</strain>
    </source>
</reference>